<proteinExistence type="predicted"/>
<evidence type="ECO:0000313" key="2">
    <source>
        <dbReference type="Proteomes" id="UP000185728"/>
    </source>
</evidence>
<evidence type="ECO:0000313" key="1">
    <source>
        <dbReference type="EMBL" id="SIT12255.1"/>
    </source>
</evidence>
<gene>
    <name evidence="1" type="ORF">SAMN05421766_11165</name>
</gene>
<reference evidence="1 2" key="1">
    <citation type="submission" date="2017-01" db="EMBL/GenBank/DDBJ databases">
        <authorList>
            <person name="Varghese N."/>
            <person name="Submissions S."/>
        </authorList>
    </citation>
    <scope>NUCLEOTIDE SEQUENCE [LARGE SCALE GENOMIC DNA]</scope>
    <source>
        <strain evidence="1 2">DSM 2061</strain>
    </source>
</reference>
<dbReference type="EMBL" id="FTOB01000011">
    <property type="protein sequence ID" value="SIT12255.1"/>
    <property type="molecule type" value="Genomic_DNA"/>
</dbReference>
<sequence length="44" mass="5267">MLSLFLLVKKILVLNIKKVSNYNSKRLPLKFNEYLHHQIIKTNN</sequence>
<protein>
    <submittedName>
        <fullName evidence="1">Uncharacterized protein</fullName>
    </submittedName>
</protein>
<name>A0ABY1L287_9FLAO</name>
<comment type="caution">
    <text evidence="1">The sequence shown here is derived from an EMBL/GenBank/DDBJ whole genome shotgun (WGS) entry which is preliminary data.</text>
</comment>
<dbReference type="Proteomes" id="UP000185728">
    <property type="component" value="Unassembled WGS sequence"/>
</dbReference>
<organism evidence="1 2">
    <name type="scientific">Zobellia uliginosa</name>
    <dbReference type="NCBI Taxonomy" id="143224"/>
    <lineage>
        <taxon>Bacteria</taxon>
        <taxon>Pseudomonadati</taxon>
        <taxon>Bacteroidota</taxon>
        <taxon>Flavobacteriia</taxon>
        <taxon>Flavobacteriales</taxon>
        <taxon>Flavobacteriaceae</taxon>
        <taxon>Zobellia</taxon>
    </lineage>
</organism>
<keyword evidence="2" id="KW-1185">Reference proteome</keyword>
<accession>A0ABY1L287</accession>